<dbReference type="PROSITE" id="PS51257">
    <property type="entry name" value="PROKAR_LIPOPROTEIN"/>
    <property type="match status" value="1"/>
</dbReference>
<dbReference type="Proteomes" id="UP000231581">
    <property type="component" value="Unassembled WGS sequence"/>
</dbReference>
<accession>A0A2H0BTE5</accession>
<evidence type="ECO:0000313" key="1">
    <source>
        <dbReference type="EMBL" id="PIP60955.1"/>
    </source>
</evidence>
<dbReference type="EMBL" id="PCSZ01000011">
    <property type="protein sequence ID" value="PIP60955.1"/>
    <property type="molecule type" value="Genomic_DNA"/>
</dbReference>
<name>A0A2H0BTE5_9BACT</name>
<dbReference type="AlphaFoldDB" id="A0A2H0BTE5"/>
<comment type="caution">
    <text evidence="1">The sequence shown here is derived from an EMBL/GenBank/DDBJ whole genome shotgun (WGS) entry which is preliminary data.</text>
</comment>
<evidence type="ECO:0000313" key="2">
    <source>
        <dbReference type="Proteomes" id="UP000231581"/>
    </source>
</evidence>
<reference evidence="1 2" key="1">
    <citation type="submission" date="2017-09" db="EMBL/GenBank/DDBJ databases">
        <title>Depth-based differentiation of microbial function through sediment-hosted aquifers and enrichment of novel symbionts in the deep terrestrial subsurface.</title>
        <authorList>
            <person name="Probst A.J."/>
            <person name="Ladd B."/>
            <person name="Jarett J.K."/>
            <person name="Geller-Mcgrath D.E."/>
            <person name="Sieber C.M."/>
            <person name="Emerson J.B."/>
            <person name="Anantharaman K."/>
            <person name="Thomas B.C."/>
            <person name="Malmstrom R."/>
            <person name="Stieglmeier M."/>
            <person name="Klingl A."/>
            <person name="Woyke T."/>
            <person name="Ryan C.M."/>
            <person name="Banfield J.F."/>
        </authorList>
    </citation>
    <scope>NUCLEOTIDE SEQUENCE [LARGE SCALE GENOMIC DNA]</scope>
    <source>
        <strain evidence="1">CG22_combo_CG10-13_8_21_14_all_47_17</strain>
    </source>
</reference>
<organism evidence="1 2">
    <name type="scientific">Candidatus Uhrbacteria bacterium CG22_combo_CG10-13_8_21_14_all_47_17</name>
    <dbReference type="NCBI Taxonomy" id="1975041"/>
    <lineage>
        <taxon>Bacteria</taxon>
        <taxon>Candidatus Uhriibacteriota</taxon>
    </lineage>
</organism>
<protein>
    <submittedName>
        <fullName evidence="1">Uncharacterized protein</fullName>
    </submittedName>
</protein>
<sequence>MEKYGKSALMFGRLFCVVIVLLFCGCLPQQEEYVTEDAGQTQVDAESASFTSLTPQRKQGLPDFRVEIPRSRSPRTAWRPQTHPTGTLLVDSAGVLYMVVNPLERMRIRSEDALYEAGLHIEDAIPMSAEEQSCLLVRTDTSWWPESVADWHSCLGPEEGGWIISLELGLKRRASYEVIDSWGFYPWTDEFQGSLEDWNQLREVDRLLPRPGFMIRTERGLSYFEDQKRFLFENETLAEAAGYSLEHVRTVSEERLADYPVFGMLTPASFSFCPAETFENPPDRDGDAILDFRDCDEGDELIGEGLPEICDGNDNDCNGITDDPFPVGVPCEYTEGTCRLPGTEQCRPDHEGTYCVPIAGRNC</sequence>
<gene>
    <name evidence="1" type="ORF">COX00_00490</name>
</gene>
<proteinExistence type="predicted"/>